<organism evidence="4 5">
    <name type="scientific">Apiotrichum porosum</name>
    <dbReference type="NCBI Taxonomy" id="105984"/>
    <lineage>
        <taxon>Eukaryota</taxon>
        <taxon>Fungi</taxon>
        <taxon>Dikarya</taxon>
        <taxon>Basidiomycota</taxon>
        <taxon>Agaricomycotina</taxon>
        <taxon>Tremellomycetes</taxon>
        <taxon>Trichosporonales</taxon>
        <taxon>Trichosporonaceae</taxon>
        <taxon>Apiotrichum</taxon>
    </lineage>
</organism>
<feature type="chain" id="PRO_5019283693" description="Polysaccharide lyase 14 domain-containing protein" evidence="2">
    <location>
        <begin position="19"/>
        <end position="482"/>
    </location>
</feature>
<feature type="compositionally biased region" description="Low complexity" evidence="1">
    <location>
        <begin position="79"/>
        <end position="129"/>
    </location>
</feature>
<dbReference type="PANTHER" id="PTHR40124">
    <property type="match status" value="1"/>
</dbReference>
<feature type="compositionally biased region" description="Low complexity" evidence="1">
    <location>
        <begin position="137"/>
        <end position="208"/>
    </location>
</feature>
<protein>
    <recommendedName>
        <fullName evidence="3">Polysaccharide lyase 14 domain-containing protein</fullName>
    </recommendedName>
</protein>
<keyword evidence="2" id="KW-0732">Signal</keyword>
<evidence type="ECO:0000313" key="5">
    <source>
        <dbReference type="Proteomes" id="UP000279236"/>
    </source>
</evidence>
<feature type="region of interest" description="Disordered" evidence="1">
    <location>
        <begin position="32"/>
        <end position="208"/>
    </location>
</feature>
<sequence>MRFTALLTLAASVSSVSAAAIREARPVAAAVNERQAGPASRPDIAARHPAHAAAHAARRSPGHGSGLRKVRRRRRSCKAKTTVAATSTAAAEPASTSSDSWAASSASDSWSSSDSSGAASASDSAATGSLVDGSLYSKPKTTTNSKTSSATESESSSDSWGSASTASSSAWDSASTESAGSWSSSSSSDSSSWGTTTSTANGSASTSTSSSDAFSGVLAQLFPAGSGSASWTTCPQAANVLSFSDALTPLQSGNLPGTTTDSGETVHTQTYPAGGIGGTTGMNWYTLGQKDNVSPSSAKELLFSYSVKFVNFDWVKGGKLPGLYGGTSFAEAKSCSGGRQDARNNCFSTRLMWRENGMGEIYNYLPQNSANSAYCSTPPLSVCNAQYGDSIGRGAWSWQNNEWNVVSQRIKLNDVGSANGEQQVFINGVSVLNLSGLELIVEQGAAFYGIMAQSFFGGGDSSYAPSSDQTAYFKDYSLITLA</sequence>
<feature type="signal peptide" evidence="2">
    <location>
        <begin position="1"/>
        <end position="18"/>
    </location>
</feature>
<dbReference type="InterPro" id="IPR048958">
    <property type="entry name" value="Polysacc_lyase_14"/>
</dbReference>
<accession>A0A427XH52</accession>
<dbReference type="Pfam" id="PF21294">
    <property type="entry name" value="Polysacc_lyase_14"/>
    <property type="match status" value="1"/>
</dbReference>
<evidence type="ECO:0000313" key="4">
    <source>
        <dbReference type="EMBL" id="RSH78156.1"/>
    </source>
</evidence>
<name>A0A427XH52_9TREE</name>
<dbReference type="EMBL" id="RSCE01000013">
    <property type="protein sequence ID" value="RSH78156.1"/>
    <property type="molecule type" value="Genomic_DNA"/>
</dbReference>
<dbReference type="GeneID" id="39587156"/>
<comment type="caution">
    <text evidence="4">The sequence shown here is derived from an EMBL/GenBank/DDBJ whole genome shotgun (WGS) entry which is preliminary data.</text>
</comment>
<evidence type="ECO:0000256" key="2">
    <source>
        <dbReference type="SAM" id="SignalP"/>
    </source>
</evidence>
<dbReference type="STRING" id="105984.A0A427XH52"/>
<reference evidence="4 5" key="1">
    <citation type="submission" date="2018-11" db="EMBL/GenBank/DDBJ databases">
        <title>Genome sequence of Apiotrichum porosum DSM 27194.</title>
        <authorList>
            <person name="Aliyu H."/>
            <person name="Gorte O."/>
            <person name="Ochsenreither K."/>
        </authorList>
    </citation>
    <scope>NUCLEOTIDE SEQUENCE [LARGE SCALE GENOMIC DNA]</scope>
    <source>
        <strain evidence="4 5">DSM 27194</strain>
    </source>
</reference>
<keyword evidence="5" id="KW-1185">Reference proteome</keyword>
<evidence type="ECO:0000259" key="3">
    <source>
        <dbReference type="Pfam" id="PF21294"/>
    </source>
</evidence>
<dbReference type="Proteomes" id="UP000279236">
    <property type="component" value="Unassembled WGS sequence"/>
</dbReference>
<feature type="domain" description="Polysaccharide lyase 14" evidence="3">
    <location>
        <begin position="261"/>
        <end position="475"/>
    </location>
</feature>
<proteinExistence type="predicted"/>
<dbReference type="OrthoDB" id="3337916at2759"/>
<feature type="compositionally biased region" description="Basic residues" evidence="1">
    <location>
        <begin position="56"/>
        <end position="78"/>
    </location>
</feature>
<dbReference type="RefSeq" id="XP_028473303.1">
    <property type="nucleotide sequence ID" value="XM_028618347.1"/>
</dbReference>
<dbReference type="Gene3D" id="2.60.120.200">
    <property type="match status" value="1"/>
</dbReference>
<gene>
    <name evidence="4" type="ORF">EHS24_002613</name>
</gene>
<evidence type="ECO:0000256" key="1">
    <source>
        <dbReference type="SAM" id="MobiDB-lite"/>
    </source>
</evidence>
<dbReference type="PANTHER" id="PTHR40124:SF1">
    <property type="entry name" value="DISAGGREGATASE RELATED REPEAT PROTEIN"/>
    <property type="match status" value="1"/>
</dbReference>
<dbReference type="AlphaFoldDB" id="A0A427XH52"/>